<sequence>MNKIGIVLVFLLIPLSHLDAQIRLRTPEGKFVLLFDNGTWKYEETKPVIQEMKEVAPLQMKEEAEKPINFKTASLDAQTVIKGTSAKLSKFSKTNNVVKCDFALVSTKEKAILHTNWKIMDGEGFRFFGYITKKSKMELELSNGETIILQYQQDFAPKEYPQYGFTTFTAELELSKEQIQKLQAAYLQKVNMYWSRRVESYDIFNPDYFIKAIPEITE</sequence>
<dbReference type="AlphaFoldDB" id="A0A434AVE0"/>
<dbReference type="RefSeq" id="WP_127343529.1">
    <property type="nucleotide sequence ID" value="NZ_RJJX01000009.1"/>
</dbReference>
<comment type="caution">
    <text evidence="1">The sequence shown here is derived from an EMBL/GenBank/DDBJ whole genome shotgun (WGS) entry which is preliminary data.</text>
</comment>
<organism evidence="1 2">
    <name type="scientific">Ancylomarina longa</name>
    <dbReference type="NCBI Taxonomy" id="2487017"/>
    <lineage>
        <taxon>Bacteria</taxon>
        <taxon>Pseudomonadati</taxon>
        <taxon>Bacteroidota</taxon>
        <taxon>Bacteroidia</taxon>
        <taxon>Marinilabiliales</taxon>
        <taxon>Marinifilaceae</taxon>
        <taxon>Ancylomarina</taxon>
    </lineage>
</organism>
<protein>
    <submittedName>
        <fullName evidence="1">Uncharacterized protein</fullName>
    </submittedName>
</protein>
<accession>A0A434AVE0</accession>
<gene>
    <name evidence="1" type="ORF">DLK05_08330</name>
</gene>
<keyword evidence="2" id="KW-1185">Reference proteome</keyword>
<dbReference type="EMBL" id="RJJX01000009">
    <property type="protein sequence ID" value="RUT78324.1"/>
    <property type="molecule type" value="Genomic_DNA"/>
</dbReference>
<proteinExistence type="predicted"/>
<reference evidence="1 2" key="1">
    <citation type="submission" date="2018-11" db="EMBL/GenBank/DDBJ databases">
        <title>Parancylomarina longa gen. nov., sp. nov., isolated from sediments of southern Okinawa.</title>
        <authorList>
            <person name="Fu T."/>
        </authorList>
    </citation>
    <scope>NUCLEOTIDE SEQUENCE [LARGE SCALE GENOMIC DNA]</scope>
    <source>
        <strain evidence="1 2">T3-2 S1-C</strain>
    </source>
</reference>
<dbReference type="OrthoDB" id="6400696at2"/>
<evidence type="ECO:0000313" key="1">
    <source>
        <dbReference type="EMBL" id="RUT78324.1"/>
    </source>
</evidence>
<dbReference type="Proteomes" id="UP000282985">
    <property type="component" value="Unassembled WGS sequence"/>
</dbReference>
<evidence type="ECO:0000313" key="2">
    <source>
        <dbReference type="Proteomes" id="UP000282985"/>
    </source>
</evidence>
<name>A0A434AVE0_9BACT</name>